<evidence type="ECO:0000256" key="2">
    <source>
        <dbReference type="ARBA" id="ARBA00009142"/>
    </source>
</evidence>
<dbReference type="InterPro" id="IPR002781">
    <property type="entry name" value="TM_pro_TauE-like"/>
</dbReference>
<keyword evidence="6" id="KW-1003">Cell membrane</keyword>
<keyword evidence="3 6" id="KW-0812">Transmembrane</keyword>
<dbReference type="Proteomes" id="UP000051934">
    <property type="component" value="Unassembled WGS sequence"/>
</dbReference>
<dbReference type="GO" id="GO:0005886">
    <property type="term" value="C:plasma membrane"/>
    <property type="evidence" value="ECO:0007669"/>
    <property type="project" value="UniProtKB-SubCell"/>
</dbReference>
<name>A0A0R2SL37_9GAMM</name>
<feature type="transmembrane region" description="Helical" evidence="6">
    <location>
        <begin position="42"/>
        <end position="62"/>
    </location>
</feature>
<sequence length="275" mass="27880">MLLSGLTAGFFPALAHVAAGAAVGFAIGVTGVGGGSLMTPLLLLFGYAPAVAIGTDLLYAALTKTSGVIAHHKKKSIDWGVVKILAAGSLPAALMTHWALSGGYLVSLQQSEALLTASLGIMLILTAFMLLARNKLRASAALGKPSFIMGVVNRNRATATFTMGLILGTCVTLSSVGAGAFAAAILMTIYAETSSVRIVGTDIAHAVPLTLVAGLGYLVAGQVDLELLAGLLLGSLPAIQLGAKVAHKMPERFLRGALTMLLGGLGIGYLVSGTR</sequence>
<dbReference type="Pfam" id="PF01925">
    <property type="entry name" value="TauE"/>
    <property type="match status" value="1"/>
</dbReference>
<keyword evidence="4 6" id="KW-1133">Transmembrane helix</keyword>
<evidence type="ECO:0000313" key="7">
    <source>
        <dbReference type="EMBL" id="KRO73354.1"/>
    </source>
</evidence>
<dbReference type="PANTHER" id="PTHR43701">
    <property type="entry name" value="MEMBRANE TRANSPORTER PROTEIN MJ0441-RELATED"/>
    <property type="match status" value="1"/>
</dbReference>
<feature type="transmembrane region" description="Helical" evidence="6">
    <location>
        <begin position="164"/>
        <end position="191"/>
    </location>
</feature>
<feature type="transmembrane region" description="Helical" evidence="6">
    <location>
        <begin position="253"/>
        <end position="271"/>
    </location>
</feature>
<feature type="transmembrane region" description="Helical" evidence="6">
    <location>
        <begin position="113"/>
        <end position="132"/>
    </location>
</feature>
<dbReference type="EMBL" id="LIBB01000007">
    <property type="protein sequence ID" value="KRO73354.1"/>
    <property type="molecule type" value="Genomic_DNA"/>
</dbReference>
<proteinExistence type="inferred from homology"/>
<feature type="transmembrane region" description="Helical" evidence="6">
    <location>
        <begin position="203"/>
        <end position="220"/>
    </location>
</feature>
<comment type="subcellular location">
    <subcellularLocation>
        <location evidence="6">Cell membrane</location>
        <topology evidence="6">Multi-pass membrane protein</topology>
    </subcellularLocation>
    <subcellularLocation>
        <location evidence="1">Membrane</location>
        <topology evidence="1">Multi-pass membrane protein</topology>
    </subcellularLocation>
</comment>
<gene>
    <name evidence="7" type="ORF">ABR69_01490</name>
</gene>
<dbReference type="PANTHER" id="PTHR43701:SF2">
    <property type="entry name" value="MEMBRANE TRANSPORTER PROTEIN YJNA-RELATED"/>
    <property type="match status" value="1"/>
</dbReference>
<accession>A0A0R2SL37</accession>
<evidence type="ECO:0000256" key="3">
    <source>
        <dbReference type="ARBA" id="ARBA00022692"/>
    </source>
</evidence>
<dbReference type="AlphaFoldDB" id="A0A0R2SL37"/>
<evidence type="ECO:0000256" key="5">
    <source>
        <dbReference type="ARBA" id="ARBA00023136"/>
    </source>
</evidence>
<feature type="transmembrane region" description="Helical" evidence="6">
    <location>
        <begin position="82"/>
        <end position="101"/>
    </location>
</feature>
<protein>
    <recommendedName>
        <fullName evidence="6">Probable membrane transporter protein</fullName>
    </recommendedName>
</protein>
<dbReference type="InterPro" id="IPR051598">
    <property type="entry name" value="TSUP/Inactive_protease-like"/>
</dbReference>
<comment type="similarity">
    <text evidence="2 6">Belongs to the 4-toluene sulfonate uptake permease (TSUP) (TC 2.A.102) family.</text>
</comment>
<evidence type="ECO:0000256" key="1">
    <source>
        <dbReference type="ARBA" id="ARBA00004141"/>
    </source>
</evidence>
<evidence type="ECO:0000256" key="6">
    <source>
        <dbReference type="RuleBase" id="RU363041"/>
    </source>
</evidence>
<reference evidence="7 8" key="1">
    <citation type="submission" date="2015-10" db="EMBL/GenBank/DDBJ databases">
        <title>Metagenome-Assembled Genomes uncover a global brackish microbiome.</title>
        <authorList>
            <person name="Hugerth L.W."/>
            <person name="Larsson J."/>
            <person name="Alneberg J."/>
            <person name="Lindh M.V."/>
            <person name="Legrand C."/>
            <person name="Pinhassi J."/>
            <person name="Andersson A.F."/>
        </authorList>
    </citation>
    <scope>NUCLEOTIDE SEQUENCE [LARGE SCALE GENOMIC DNA]</scope>
    <source>
        <strain evidence="7">BACL4 MAG-120507-bin80</strain>
    </source>
</reference>
<evidence type="ECO:0000256" key="4">
    <source>
        <dbReference type="ARBA" id="ARBA00022989"/>
    </source>
</evidence>
<comment type="caution">
    <text evidence="7">The sequence shown here is derived from an EMBL/GenBank/DDBJ whole genome shotgun (WGS) entry which is preliminary data.</text>
</comment>
<keyword evidence="5 6" id="KW-0472">Membrane</keyword>
<organism evidence="7 8">
    <name type="scientific">OM182 bacterium BACL3 MAG-120507-bin80</name>
    <dbReference type="NCBI Taxonomy" id="1655577"/>
    <lineage>
        <taxon>Bacteria</taxon>
        <taxon>Pseudomonadati</taxon>
        <taxon>Pseudomonadota</taxon>
        <taxon>Gammaproteobacteria</taxon>
        <taxon>OMG group</taxon>
        <taxon>OM182 clade</taxon>
    </lineage>
</organism>
<evidence type="ECO:0000313" key="8">
    <source>
        <dbReference type="Proteomes" id="UP000051934"/>
    </source>
</evidence>
<feature type="transmembrane region" description="Helical" evidence="6">
    <location>
        <begin position="227"/>
        <end position="247"/>
    </location>
</feature>